<dbReference type="RefSeq" id="WP_023100650.1">
    <property type="nucleotide sequence ID" value="NZ_BSAZ01000023.1"/>
</dbReference>
<evidence type="ECO:0000313" key="3">
    <source>
        <dbReference type="Proteomes" id="UP000045039"/>
    </source>
</evidence>
<evidence type="ECO:0000313" key="1">
    <source>
        <dbReference type="EMBL" id="CRP65237.1"/>
    </source>
</evidence>
<comment type="caution">
    <text evidence="2">The sequence shown here is derived from an EMBL/GenBank/DDBJ whole genome shotgun (WGS) entry which is preliminary data.</text>
</comment>
<evidence type="ECO:0000313" key="4">
    <source>
        <dbReference type="Proteomes" id="UP000253594"/>
    </source>
</evidence>
<evidence type="ECO:0000313" key="2">
    <source>
        <dbReference type="EMBL" id="RCI72578.1"/>
    </source>
</evidence>
<reference evidence="1" key="1">
    <citation type="submission" date="2015-06" db="EMBL/GenBank/DDBJ databases">
        <authorList>
            <person name="Radhakrishnan R."/>
            <person name="Underwood A."/>
            <person name="Al-Shahib A."/>
        </authorList>
    </citation>
    <scope>NUCLEOTIDE SEQUENCE</scope>
    <source>
        <strain evidence="1">P19_London_7_VIM_2_05_10</strain>
    </source>
</reference>
<reference evidence="3" key="2">
    <citation type="submission" date="2015-06" db="EMBL/GenBank/DDBJ databases">
        <authorList>
            <person name="Radhakrishnan Rajesh"/>
            <person name="Underwood Anthony"/>
            <person name="Al-Shahib Ali"/>
        </authorList>
    </citation>
    <scope>NUCLEOTIDE SEQUENCE [LARGE SCALE GENOMIC DNA]</scope>
    <source>
        <strain evidence="3">P19_London_7_VIM_2_05_10</strain>
    </source>
</reference>
<dbReference type="EMBL" id="CVVU01000234">
    <property type="protein sequence ID" value="CRP65237.1"/>
    <property type="molecule type" value="Genomic_DNA"/>
</dbReference>
<dbReference type="Proteomes" id="UP000045039">
    <property type="component" value="Unassembled WGS sequence"/>
</dbReference>
<sequence length="227" mass="25565">MMIGVRDLVIDELRAVAAVPNGLDRNVLVRIQDSIAADVIYLYREQLEQMMRRQEVAGLPAAIAKQERQDFFAERLNLEYRNRAANGQGFSLPLYVESAKNFYHLEIRRHLQQVQDYLVHGRAVNELNAGAESIRELRARDPSLNALAHKVAGGLNAINETLERLSRVQTGAAAQVSRELRREMRDGLGELQEDQFANSLLSEAQMLAGVQRMSNELEEGGNSLKVR</sequence>
<dbReference type="Proteomes" id="UP000253594">
    <property type="component" value="Unassembled WGS sequence"/>
</dbReference>
<name>A0A2K4Y2V1_PSEAI</name>
<protein>
    <submittedName>
        <fullName evidence="2">Uncharacterized protein</fullName>
    </submittedName>
</protein>
<dbReference type="EMBL" id="QORE01000900">
    <property type="protein sequence ID" value="RCI72578.1"/>
    <property type="molecule type" value="Genomic_DNA"/>
</dbReference>
<organism evidence="2 4">
    <name type="scientific">Pseudomonas aeruginosa</name>
    <dbReference type="NCBI Taxonomy" id="287"/>
    <lineage>
        <taxon>Bacteria</taxon>
        <taxon>Pseudomonadati</taxon>
        <taxon>Pseudomonadota</taxon>
        <taxon>Gammaproteobacteria</taxon>
        <taxon>Pseudomonadales</taxon>
        <taxon>Pseudomonadaceae</taxon>
        <taxon>Pseudomonas</taxon>
    </lineage>
</organism>
<dbReference type="AlphaFoldDB" id="A0A2K4Y2V1"/>
<accession>A0A2K4Y2V1</accession>
<proteinExistence type="predicted"/>
<reference evidence="2 4" key="3">
    <citation type="submission" date="2018-07" db="EMBL/GenBank/DDBJ databases">
        <title>Mechanisms of high-level aminoglycoside resistance among Gram-negative pathogens in Brazil.</title>
        <authorList>
            <person name="Ballaben A.S."/>
            <person name="Darini A.L.C."/>
            <person name="Doi Y."/>
        </authorList>
    </citation>
    <scope>NUCLEOTIDE SEQUENCE [LARGE SCALE GENOMIC DNA]</scope>
    <source>
        <strain evidence="2 4">B2-305</strain>
    </source>
</reference>
<gene>
    <name evidence="2" type="ORF">DT376_22985</name>
    <name evidence="1" type="ORF">PAERUG_P19_London_7_VIM_2_05_10_05133</name>
</gene>